<evidence type="ECO:0000256" key="3">
    <source>
        <dbReference type="ARBA" id="ARBA00023239"/>
    </source>
</evidence>
<sequence length="135" mass="14695">MRKEPVLQDVQNTSKQITPFVHRTPVLTSQSVNSIIDGEVFFKCENFQKTGSFKMRGASNAVLSLSEEESKRGVVTVSSGNHGAALACAAKLNGMKSHVVTPKNTQQVKIDAMKGYGANLIYCEPSVESRESTFI</sequence>
<proteinExistence type="predicted"/>
<dbReference type="InterPro" id="IPR001926">
    <property type="entry name" value="TrpB-like_PALP"/>
</dbReference>
<organism evidence="5">
    <name type="scientific">marine metagenome</name>
    <dbReference type="NCBI Taxonomy" id="408172"/>
    <lineage>
        <taxon>unclassified sequences</taxon>
        <taxon>metagenomes</taxon>
        <taxon>ecological metagenomes</taxon>
    </lineage>
</organism>
<dbReference type="PANTHER" id="PTHR43050">
    <property type="entry name" value="SERINE / THREONINE RACEMASE FAMILY MEMBER"/>
    <property type="match status" value="1"/>
</dbReference>
<feature type="non-terminal residue" evidence="5">
    <location>
        <position position="135"/>
    </location>
</feature>
<dbReference type="InterPro" id="IPR036052">
    <property type="entry name" value="TrpB-like_PALP_sf"/>
</dbReference>
<reference evidence="5" key="1">
    <citation type="submission" date="2018-05" db="EMBL/GenBank/DDBJ databases">
        <authorList>
            <person name="Lanie J.A."/>
            <person name="Ng W.-L."/>
            <person name="Kazmierczak K.M."/>
            <person name="Andrzejewski T.M."/>
            <person name="Davidsen T.M."/>
            <person name="Wayne K.J."/>
            <person name="Tettelin H."/>
            <person name="Glass J.I."/>
            <person name="Rusch D."/>
            <person name="Podicherti R."/>
            <person name="Tsui H.-C.T."/>
            <person name="Winkler M.E."/>
        </authorList>
    </citation>
    <scope>NUCLEOTIDE SEQUENCE</scope>
</reference>
<dbReference type="GO" id="GO:0005524">
    <property type="term" value="F:ATP binding"/>
    <property type="evidence" value="ECO:0007669"/>
    <property type="project" value="TreeGrafter"/>
</dbReference>
<dbReference type="GO" id="GO:0070179">
    <property type="term" value="P:D-serine biosynthetic process"/>
    <property type="evidence" value="ECO:0007669"/>
    <property type="project" value="TreeGrafter"/>
</dbReference>
<evidence type="ECO:0000313" key="5">
    <source>
        <dbReference type="EMBL" id="SVB78631.1"/>
    </source>
</evidence>
<feature type="domain" description="Tryptophan synthase beta chain-like PALP" evidence="4">
    <location>
        <begin position="17"/>
        <end position="131"/>
    </location>
</feature>
<dbReference type="Gene3D" id="3.40.50.1100">
    <property type="match status" value="2"/>
</dbReference>
<dbReference type="GO" id="GO:0030170">
    <property type="term" value="F:pyridoxal phosphate binding"/>
    <property type="evidence" value="ECO:0007669"/>
    <property type="project" value="TreeGrafter"/>
</dbReference>
<evidence type="ECO:0000256" key="2">
    <source>
        <dbReference type="ARBA" id="ARBA00022898"/>
    </source>
</evidence>
<gene>
    <name evidence="5" type="ORF">METZ01_LOCUS231485</name>
</gene>
<dbReference type="FunFam" id="3.40.50.1100:FF:000041">
    <property type="entry name" value="Threonine ammonia-lyase, variant"/>
    <property type="match status" value="1"/>
</dbReference>
<protein>
    <recommendedName>
        <fullName evidence="4">Tryptophan synthase beta chain-like PALP domain-containing protein</fullName>
    </recommendedName>
</protein>
<dbReference type="GO" id="GO:0003941">
    <property type="term" value="F:L-serine ammonia-lyase activity"/>
    <property type="evidence" value="ECO:0007669"/>
    <property type="project" value="TreeGrafter"/>
</dbReference>
<dbReference type="AlphaFoldDB" id="A0A382GWS4"/>
<evidence type="ECO:0000259" key="4">
    <source>
        <dbReference type="Pfam" id="PF00291"/>
    </source>
</evidence>
<dbReference type="EMBL" id="UINC01057461">
    <property type="protein sequence ID" value="SVB78631.1"/>
    <property type="molecule type" value="Genomic_DNA"/>
</dbReference>
<dbReference type="GO" id="GO:0000287">
    <property type="term" value="F:magnesium ion binding"/>
    <property type="evidence" value="ECO:0007669"/>
    <property type="project" value="TreeGrafter"/>
</dbReference>
<dbReference type="GO" id="GO:0018114">
    <property type="term" value="F:threonine racemase activity"/>
    <property type="evidence" value="ECO:0007669"/>
    <property type="project" value="TreeGrafter"/>
</dbReference>
<keyword evidence="3" id="KW-0456">Lyase</keyword>
<name>A0A382GWS4_9ZZZZ</name>
<dbReference type="PANTHER" id="PTHR43050:SF1">
    <property type="entry name" value="SERINE RACEMASE"/>
    <property type="match status" value="1"/>
</dbReference>
<dbReference type="Pfam" id="PF00291">
    <property type="entry name" value="PALP"/>
    <property type="match status" value="1"/>
</dbReference>
<evidence type="ECO:0000256" key="1">
    <source>
        <dbReference type="ARBA" id="ARBA00001933"/>
    </source>
</evidence>
<dbReference type="GO" id="GO:0030378">
    <property type="term" value="F:serine racemase activity"/>
    <property type="evidence" value="ECO:0007669"/>
    <property type="project" value="TreeGrafter"/>
</dbReference>
<dbReference type="SUPFAM" id="SSF53686">
    <property type="entry name" value="Tryptophan synthase beta subunit-like PLP-dependent enzymes"/>
    <property type="match status" value="1"/>
</dbReference>
<keyword evidence="2" id="KW-0663">Pyridoxal phosphate</keyword>
<comment type="cofactor">
    <cofactor evidence="1">
        <name>pyridoxal 5'-phosphate</name>
        <dbReference type="ChEBI" id="CHEBI:597326"/>
    </cofactor>
</comment>
<accession>A0A382GWS4</accession>